<evidence type="ECO:0000256" key="2">
    <source>
        <dbReference type="ARBA" id="ARBA00023136"/>
    </source>
</evidence>
<accession>A0A1I1HF07</accession>
<dbReference type="PRINTS" id="PR01021">
    <property type="entry name" value="OMPADOMAIN"/>
</dbReference>
<dbReference type="InterPro" id="IPR050330">
    <property type="entry name" value="Bact_OuterMem_StrucFunc"/>
</dbReference>
<dbReference type="SUPFAM" id="SSF103088">
    <property type="entry name" value="OmpA-like"/>
    <property type="match status" value="1"/>
</dbReference>
<dbReference type="InterPro" id="IPR011659">
    <property type="entry name" value="WD40"/>
</dbReference>
<dbReference type="InterPro" id="IPR008969">
    <property type="entry name" value="CarboxyPept-like_regulatory"/>
</dbReference>
<dbReference type="InterPro" id="IPR006665">
    <property type="entry name" value="OmpA-like"/>
</dbReference>
<dbReference type="EMBL" id="FOKV01000003">
    <property type="protein sequence ID" value="SFC22544.1"/>
    <property type="molecule type" value="Genomic_DNA"/>
</dbReference>
<dbReference type="Gene3D" id="2.60.40.1120">
    <property type="entry name" value="Carboxypeptidase-like, regulatory domain"/>
    <property type="match status" value="1"/>
</dbReference>
<dbReference type="STRING" id="1334022.SAMN04487907_10322"/>
<evidence type="ECO:0000313" key="6">
    <source>
        <dbReference type="EMBL" id="SFC22544.1"/>
    </source>
</evidence>
<comment type="subcellular location">
    <subcellularLocation>
        <location evidence="1">Cell outer membrane</location>
    </subcellularLocation>
</comment>
<evidence type="ECO:0000256" key="4">
    <source>
        <dbReference type="PROSITE-ProRule" id="PRU00473"/>
    </source>
</evidence>
<evidence type="ECO:0000256" key="3">
    <source>
        <dbReference type="ARBA" id="ARBA00023237"/>
    </source>
</evidence>
<dbReference type="Pfam" id="PF00691">
    <property type="entry name" value="OmpA"/>
    <property type="match status" value="1"/>
</dbReference>
<dbReference type="RefSeq" id="WP_092541603.1">
    <property type="nucleotide sequence ID" value="NZ_FOKV01000003.1"/>
</dbReference>
<dbReference type="CDD" id="cd07185">
    <property type="entry name" value="OmpA_C-like"/>
    <property type="match status" value="1"/>
</dbReference>
<dbReference type="SUPFAM" id="SSF49464">
    <property type="entry name" value="Carboxypeptidase regulatory domain-like"/>
    <property type="match status" value="1"/>
</dbReference>
<evidence type="ECO:0000259" key="5">
    <source>
        <dbReference type="PROSITE" id="PS51123"/>
    </source>
</evidence>
<dbReference type="InterPro" id="IPR036737">
    <property type="entry name" value="OmpA-like_sf"/>
</dbReference>
<proteinExistence type="predicted"/>
<gene>
    <name evidence="6" type="ORF">SAMN04487907_10322</name>
</gene>
<dbReference type="OrthoDB" id="9809364at2"/>
<organism evidence="6 7">
    <name type="scientific">Zunongwangia mangrovi</name>
    <dbReference type="NCBI Taxonomy" id="1334022"/>
    <lineage>
        <taxon>Bacteria</taxon>
        <taxon>Pseudomonadati</taxon>
        <taxon>Bacteroidota</taxon>
        <taxon>Flavobacteriia</taxon>
        <taxon>Flavobacteriales</taxon>
        <taxon>Flavobacteriaceae</taxon>
        <taxon>Zunongwangia</taxon>
    </lineage>
</organism>
<dbReference type="Pfam" id="PF13620">
    <property type="entry name" value="CarboxypepD_reg"/>
    <property type="match status" value="1"/>
</dbReference>
<keyword evidence="2 4" id="KW-0472">Membrane</keyword>
<dbReference type="Pfam" id="PF07676">
    <property type="entry name" value="PD40"/>
    <property type="match status" value="2"/>
</dbReference>
<dbReference type="SUPFAM" id="SSF82171">
    <property type="entry name" value="DPP6 N-terminal domain-like"/>
    <property type="match status" value="1"/>
</dbReference>
<dbReference type="Gene3D" id="3.30.1330.60">
    <property type="entry name" value="OmpA-like domain"/>
    <property type="match status" value="1"/>
</dbReference>
<dbReference type="PROSITE" id="PS51123">
    <property type="entry name" value="OMPA_2"/>
    <property type="match status" value="1"/>
</dbReference>
<feature type="domain" description="OmpA-like" evidence="5">
    <location>
        <begin position="519"/>
        <end position="641"/>
    </location>
</feature>
<dbReference type="GO" id="GO:0009279">
    <property type="term" value="C:cell outer membrane"/>
    <property type="evidence" value="ECO:0007669"/>
    <property type="project" value="UniProtKB-SubCell"/>
</dbReference>
<keyword evidence="3" id="KW-0998">Cell outer membrane</keyword>
<name>A0A1I1HF07_9FLAO</name>
<dbReference type="PANTHER" id="PTHR30329:SF21">
    <property type="entry name" value="LIPOPROTEIN YIAD-RELATED"/>
    <property type="match status" value="1"/>
</dbReference>
<protein>
    <submittedName>
        <fullName evidence="6">Outer membrane protein OmpA and related peptidoglycan-associated (Lipo)proteins</fullName>
    </submittedName>
</protein>
<dbReference type="PANTHER" id="PTHR30329">
    <property type="entry name" value="STATOR ELEMENT OF FLAGELLAR MOTOR COMPLEX"/>
    <property type="match status" value="1"/>
</dbReference>
<sequence>MKNYILLLFFLSLGVTLHAQRLKHANQLFEEMNYIEAAKVYDDYLAKADEREIETLKKAGDAHYLISEISQALKWYTELYSIQGEAMEDDYMFKYIQSLRGVQDYKKADELAEVYLKRNNNPMLIDRFMEQKKELWGMQEGNSGYLLYNLSTNSENSDFGPAFYGDQLVYSSSKKNNEKGNKIYVWNQQPFLNLYIADRTKNNGELVNEKLFMEGLASRYHDATIAFSKDLDTIYYTSNMSKNNKLFNNADGVNNFHVMRGLIKEGEISDVEDLVFNSKDYSVGHPALSGDGKYLFFVSDMPGGFGDTDIYVVQLNPDGSMTQPKNLGPEINTEGREMFPYYQDDVLYFSSDGHYGLGGLDIFQAKNLGDFRFSVPQNLGKPINSSKDDFSYIIAENQEDGYMSSNRSMGKGDDDIYYFTRSCYQFVAGKVLDSFTKKPLKNAAIIIKDQFDAKIKTVTTDSQGMYVAQVPCNDEFLFTAEKNNYSKATKSITTENVHRDTISGVNFLLSAYQDLVETDGDEEKIKIDLIFFEFNQYDIRPKAAKQLDHIVYVMQSFPEMKIKIESHTDSRGSDTYNLILSQNRAKSTKEYLISQGIAENRVVSIKGYGEIEILNRCTNGVDCSDEEHEENRRSNFIVVER</sequence>
<reference evidence="7" key="1">
    <citation type="submission" date="2016-10" db="EMBL/GenBank/DDBJ databases">
        <authorList>
            <person name="Varghese N."/>
            <person name="Submissions S."/>
        </authorList>
    </citation>
    <scope>NUCLEOTIDE SEQUENCE [LARGE SCALE GENOMIC DNA]</scope>
    <source>
        <strain evidence="7">DSM 24499</strain>
    </source>
</reference>
<evidence type="ECO:0000313" key="7">
    <source>
        <dbReference type="Proteomes" id="UP000199438"/>
    </source>
</evidence>
<dbReference type="InterPro" id="IPR011042">
    <property type="entry name" value="6-blade_b-propeller_TolB-like"/>
</dbReference>
<dbReference type="Proteomes" id="UP000199438">
    <property type="component" value="Unassembled WGS sequence"/>
</dbReference>
<keyword evidence="7" id="KW-1185">Reference proteome</keyword>
<dbReference type="Gene3D" id="2.120.10.30">
    <property type="entry name" value="TolB, C-terminal domain"/>
    <property type="match status" value="1"/>
</dbReference>
<evidence type="ECO:0000256" key="1">
    <source>
        <dbReference type="ARBA" id="ARBA00004442"/>
    </source>
</evidence>
<dbReference type="InterPro" id="IPR006664">
    <property type="entry name" value="OMP_bac"/>
</dbReference>
<dbReference type="AlphaFoldDB" id="A0A1I1HF07"/>